<dbReference type="AlphaFoldDB" id="A0A9X4AX93"/>
<comment type="caution">
    <text evidence="1">The sequence shown here is derived from an EMBL/GenBank/DDBJ whole genome shotgun (WGS) entry which is preliminary data.</text>
</comment>
<dbReference type="InterPro" id="IPR032710">
    <property type="entry name" value="NTF2-like_dom_sf"/>
</dbReference>
<reference evidence="1 2" key="1">
    <citation type="submission" date="2021-04" db="EMBL/GenBank/DDBJ databases">
        <title>Genome analysis of Polyangium sp.</title>
        <authorList>
            <person name="Li Y."/>
            <person name="Wang J."/>
        </authorList>
    </citation>
    <scope>NUCLEOTIDE SEQUENCE [LARGE SCALE GENOMIC DNA]</scope>
    <source>
        <strain evidence="1 2">SDU14</strain>
    </source>
</reference>
<dbReference type="RefSeq" id="WP_272459734.1">
    <property type="nucleotide sequence ID" value="NZ_JAGTJJ010000065.1"/>
</dbReference>
<dbReference type="Gene3D" id="3.10.450.50">
    <property type="match status" value="1"/>
</dbReference>
<proteinExistence type="predicted"/>
<keyword evidence="2" id="KW-1185">Reference proteome</keyword>
<evidence type="ECO:0000313" key="1">
    <source>
        <dbReference type="EMBL" id="MDC3988114.1"/>
    </source>
</evidence>
<name>A0A9X4AX93_9BACT</name>
<dbReference type="SUPFAM" id="SSF54427">
    <property type="entry name" value="NTF2-like"/>
    <property type="match status" value="1"/>
</dbReference>
<evidence type="ECO:0000313" key="2">
    <source>
        <dbReference type="Proteomes" id="UP001151081"/>
    </source>
</evidence>
<sequence>MVEVTLLAHIRLPFPLHVRYPWPIDMRRSTLRLPSLFALLLSSCAAPPPTRAPVDVVVLASRPAQAAPEVEDSPRQPAPPSSARYILKSDVPNTPENAAVIAFCERYRTAVEEKNVDLLVSMAAPDYYEDGGNVDPADDVDAQALESYLRTSFGNAQEIRYEIHYRRIVRENDVILVDYFYTATYRFAGAQPKTLSDDNRMVLVLAGDGFLIQSGM</sequence>
<gene>
    <name evidence="1" type="ORF">KEG57_47040</name>
</gene>
<organism evidence="1 2">
    <name type="scientific">Polyangium jinanense</name>
    <dbReference type="NCBI Taxonomy" id="2829994"/>
    <lineage>
        <taxon>Bacteria</taxon>
        <taxon>Pseudomonadati</taxon>
        <taxon>Myxococcota</taxon>
        <taxon>Polyangia</taxon>
        <taxon>Polyangiales</taxon>
        <taxon>Polyangiaceae</taxon>
        <taxon>Polyangium</taxon>
    </lineage>
</organism>
<accession>A0A9X4AX93</accession>
<dbReference type="EMBL" id="JAGTJJ010000065">
    <property type="protein sequence ID" value="MDC3988114.1"/>
    <property type="molecule type" value="Genomic_DNA"/>
</dbReference>
<dbReference type="Proteomes" id="UP001151081">
    <property type="component" value="Unassembled WGS sequence"/>
</dbReference>
<protein>
    <submittedName>
        <fullName evidence="1">Nuclear transport factor 2 family protein</fullName>
    </submittedName>
</protein>